<dbReference type="RefSeq" id="WP_091311605.1">
    <property type="nucleotide sequence ID" value="NZ_CBCSJU010000007.1"/>
</dbReference>
<keyword evidence="2 5" id="KW-0812">Transmembrane</keyword>
<feature type="transmembrane region" description="Helical" evidence="5">
    <location>
        <begin position="210"/>
        <end position="230"/>
    </location>
</feature>
<dbReference type="PANTHER" id="PTHR43701:SF2">
    <property type="entry name" value="MEMBRANE TRANSPORTER PROTEIN YJNA-RELATED"/>
    <property type="match status" value="1"/>
</dbReference>
<comment type="subcellular location">
    <subcellularLocation>
        <location evidence="5">Cell membrane</location>
        <topology evidence="5">Multi-pass membrane protein</topology>
    </subcellularLocation>
    <subcellularLocation>
        <location evidence="1">Membrane</location>
        <topology evidence="1">Multi-pass membrane protein</topology>
    </subcellularLocation>
</comment>
<dbReference type="GO" id="GO:0005886">
    <property type="term" value="C:plasma membrane"/>
    <property type="evidence" value="ECO:0007669"/>
    <property type="project" value="UniProtKB-SubCell"/>
</dbReference>
<feature type="transmembrane region" description="Helical" evidence="5">
    <location>
        <begin position="42"/>
        <end position="60"/>
    </location>
</feature>
<feature type="transmembrane region" description="Helical" evidence="5">
    <location>
        <begin position="110"/>
        <end position="129"/>
    </location>
</feature>
<evidence type="ECO:0000313" key="6">
    <source>
        <dbReference type="EMBL" id="SEI82667.1"/>
    </source>
</evidence>
<keyword evidence="3 5" id="KW-1133">Transmembrane helix</keyword>
<gene>
    <name evidence="6" type="ORF">SAMN05660918_1739</name>
</gene>
<evidence type="ECO:0000256" key="3">
    <source>
        <dbReference type="ARBA" id="ARBA00022989"/>
    </source>
</evidence>
<dbReference type="InterPro" id="IPR051598">
    <property type="entry name" value="TSUP/Inactive_protease-like"/>
</dbReference>
<feature type="transmembrane region" description="Helical" evidence="5">
    <location>
        <begin position="185"/>
        <end position="203"/>
    </location>
</feature>
<dbReference type="Pfam" id="PF01925">
    <property type="entry name" value="TauE"/>
    <property type="match status" value="1"/>
</dbReference>
<feature type="transmembrane region" description="Helical" evidence="5">
    <location>
        <begin position="150"/>
        <end position="173"/>
    </location>
</feature>
<dbReference type="Proteomes" id="UP000199702">
    <property type="component" value="Unassembled WGS sequence"/>
</dbReference>
<dbReference type="AlphaFoldDB" id="A0A1H6TZI6"/>
<dbReference type="STRING" id="402734.SAMN05660918_1739"/>
<keyword evidence="5" id="KW-1003">Cell membrane</keyword>
<dbReference type="PANTHER" id="PTHR43701">
    <property type="entry name" value="MEMBRANE TRANSPORTER PROTEIN MJ0441-RELATED"/>
    <property type="match status" value="1"/>
</dbReference>
<feature type="transmembrane region" description="Helical" evidence="5">
    <location>
        <begin position="72"/>
        <end position="90"/>
    </location>
</feature>
<dbReference type="OrthoDB" id="8559161at2"/>
<sequence length="261" mass="28607">MQIIGFTLSILIGISLGLIGSGGSILTIPILVYIFHVSPSDATTYSLFIVGISALVGSINGAKNKLLDYKTALYFGLPSVISVFLMRKLLVPLLPNELFRISNFTVTKDLLIMIVFSVLMILASFSMIQKRKTTENDSLEINYNLLILKGIFVGLLTGFVGVGGGFLIIPALIFTAKLTMKKAVATSLIIIVFNSLIGFLGSISNTSIEWNFLMLFTFFSIIGIFIGMYLSKIIPNEKLKPVFGWFVLITGIYIVVKELII</sequence>
<keyword evidence="7" id="KW-1185">Reference proteome</keyword>
<dbReference type="InterPro" id="IPR002781">
    <property type="entry name" value="TM_pro_TauE-like"/>
</dbReference>
<comment type="similarity">
    <text evidence="5">Belongs to the 4-toluene sulfonate uptake permease (TSUP) (TC 2.A.102) family.</text>
</comment>
<evidence type="ECO:0000256" key="2">
    <source>
        <dbReference type="ARBA" id="ARBA00022692"/>
    </source>
</evidence>
<name>A0A1H6TZI6_9FLAO</name>
<accession>A0A1H6TZI6</accession>
<feature type="transmembrane region" description="Helical" evidence="5">
    <location>
        <begin position="12"/>
        <end position="36"/>
    </location>
</feature>
<evidence type="ECO:0000313" key="7">
    <source>
        <dbReference type="Proteomes" id="UP000199702"/>
    </source>
</evidence>
<organism evidence="6 7">
    <name type="scientific">Flavobacterium terrigena</name>
    <dbReference type="NCBI Taxonomy" id="402734"/>
    <lineage>
        <taxon>Bacteria</taxon>
        <taxon>Pseudomonadati</taxon>
        <taxon>Bacteroidota</taxon>
        <taxon>Flavobacteriia</taxon>
        <taxon>Flavobacteriales</taxon>
        <taxon>Flavobacteriaceae</taxon>
        <taxon>Flavobacterium</taxon>
    </lineage>
</organism>
<evidence type="ECO:0000256" key="1">
    <source>
        <dbReference type="ARBA" id="ARBA00004141"/>
    </source>
</evidence>
<dbReference type="EMBL" id="FNYA01000003">
    <property type="protein sequence ID" value="SEI82667.1"/>
    <property type="molecule type" value="Genomic_DNA"/>
</dbReference>
<reference evidence="7" key="1">
    <citation type="submission" date="2016-10" db="EMBL/GenBank/DDBJ databases">
        <authorList>
            <person name="Varghese N."/>
            <person name="Submissions S."/>
        </authorList>
    </citation>
    <scope>NUCLEOTIDE SEQUENCE [LARGE SCALE GENOMIC DNA]</scope>
    <source>
        <strain evidence="7">DSM 17934</strain>
    </source>
</reference>
<proteinExistence type="inferred from homology"/>
<evidence type="ECO:0000256" key="4">
    <source>
        <dbReference type="ARBA" id="ARBA00023136"/>
    </source>
</evidence>
<keyword evidence="4 5" id="KW-0472">Membrane</keyword>
<evidence type="ECO:0000256" key="5">
    <source>
        <dbReference type="RuleBase" id="RU363041"/>
    </source>
</evidence>
<protein>
    <recommendedName>
        <fullName evidence="5">Probable membrane transporter protein</fullName>
    </recommendedName>
</protein>
<feature type="transmembrane region" description="Helical" evidence="5">
    <location>
        <begin position="242"/>
        <end position="260"/>
    </location>
</feature>